<dbReference type="Gene3D" id="3.40.50.1390">
    <property type="entry name" value="Resolvase, N-terminal catalytic domain"/>
    <property type="match status" value="1"/>
</dbReference>
<reference evidence="3 4" key="1">
    <citation type="submission" date="2018-08" db="EMBL/GenBank/DDBJ databases">
        <title>A genome reference for cultivated species of the human gut microbiota.</title>
        <authorList>
            <person name="Zou Y."/>
            <person name="Xue W."/>
            <person name="Luo G."/>
        </authorList>
    </citation>
    <scope>NUCLEOTIDE SEQUENCE [LARGE SCALE GENOMIC DNA]</scope>
    <source>
        <strain evidence="3 4">AF14-18</strain>
    </source>
</reference>
<dbReference type="EMBL" id="QRZM01000022">
    <property type="protein sequence ID" value="RGV69974.1"/>
    <property type="molecule type" value="Genomic_DNA"/>
</dbReference>
<dbReference type="GO" id="GO:0003677">
    <property type="term" value="F:DNA binding"/>
    <property type="evidence" value="ECO:0007669"/>
    <property type="project" value="InterPro"/>
</dbReference>
<dbReference type="InterPro" id="IPR025827">
    <property type="entry name" value="Zn_ribbon_recom_dom"/>
</dbReference>
<dbReference type="Pfam" id="PF00239">
    <property type="entry name" value="Resolvase"/>
    <property type="match status" value="1"/>
</dbReference>
<dbReference type="InterPro" id="IPR006119">
    <property type="entry name" value="Resolv_N"/>
</dbReference>
<dbReference type="GO" id="GO:0000150">
    <property type="term" value="F:DNA strand exchange activity"/>
    <property type="evidence" value="ECO:0007669"/>
    <property type="project" value="InterPro"/>
</dbReference>
<dbReference type="Pfam" id="PF13408">
    <property type="entry name" value="Zn_ribbon_recom"/>
    <property type="match status" value="1"/>
</dbReference>
<comment type="caution">
    <text evidence="3">The sequence shown here is derived from an EMBL/GenBank/DDBJ whole genome shotgun (WGS) entry which is preliminary data.</text>
</comment>
<dbReference type="Gene3D" id="3.90.1750.20">
    <property type="entry name" value="Putative Large Serine Recombinase, Chain B, Domain 2"/>
    <property type="match status" value="1"/>
</dbReference>
<dbReference type="SMART" id="SM00857">
    <property type="entry name" value="Resolvase"/>
    <property type="match status" value="1"/>
</dbReference>
<dbReference type="InterPro" id="IPR050639">
    <property type="entry name" value="SSR_resolvase"/>
</dbReference>
<dbReference type="Pfam" id="PF07508">
    <property type="entry name" value="Recombinase"/>
    <property type="match status" value="1"/>
</dbReference>
<sequence>MKMKEERQVLKIPAVSPIGKITEEKKQTLCVAAYCRVSTELDQQAGSYARQMSYYREKIDKKEGWILAGIYADEGVSGTAKKRRDGFLQMIQDCEDGKIDLILTKSISRFARNTVDLLTTIRNLKIRNIAVYFEKEHINTLDGAGEILLTILSSQAQEESRNTSENIRWSIRQKFERGELMVNHNHFMGYTKDTNGQLQIVPEEAEIVRSVFHLYLIGHSCAFIARYLEQHGMKTVMGKNKWCATVIEKMLSNEKYLGAALLQKTYTVDYLTKQRSKNNGELSKYFIKNNHSPIVSEEIFYDVQNEKLSRSYYRRKDAGRPSQYPITMKLICDCCGDHYLRVTRKGDRKEHIVWRCKSRILHGDRYCTKLSTIPETDLHKAIWGAYSRILHIKHCSDQVELGQIADQMANRKKMIFRAIQENVQGFLVWNDLMAYYANIKNEYDELSELLLRKFLEGEESMFIRCPFKHMKAYSNYNKYEDELVNLYVERIWTVASNEVIILFKNGSMVREKWDY</sequence>
<name>A0A412YUS7_9FIRM</name>
<dbReference type="AlphaFoldDB" id="A0A412YUS7"/>
<gene>
    <name evidence="3" type="ORF">DWW02_27740</name>
</gene>
<evidence type="ECO:0000259" key="2">
    <source>
        <dbReference type="PROSITE" id="PS51737"/>
    </source>
</evidence>
<dbReference type="Proteomes" id="UP000284543">
    <property type="component" value="Unassembled WGS sequence"/>
</dbReference>
<dbReference type="PANTHER" id="PTHR30461">
    <property type="entry name" value="DNA-INVERTASE FROM LAMBDOID PROPHAGE"/>
    <property type="match status" value="1"/>
</dbReference>
<evidence type="ECO:0000313" key="4">
    <source>
        <dbReference type="Proteomes" id="UP000284543"/>
    </source>
</evidence>
<dbReference type="InterPro" id="IPR036162">
    <property type="entry name" value="Resolvase-like_N_sf"/>
</dbReference>
<dbReference type="PROSITE" id="PS51736">
    <property type="entry name" value="RECOMBINASES_3"/>
    <property type="match status" value="1"/>
</dbReference>
<evidence type="ECO:0000313" key="3">
    <source>
        <dbReference type="EMBL" id="RGV69974.1"/>
    </source>
</evidence>
<accession>A0A412YUS7</accession>
<feature type="domain" description="Recombinase" evidence="2">
    <location>
        <begin position="187"/>
        <end position="314"/>
    </location>
</feature>
<dbReference type="PANTHER" id="PTHR30461:SF23">
    <property type="entry name" value="DNA RECOMBINASE-RELATED"/>
    <property type="match status" value="1"/>
</dbReference>
<dbReference type="SUPFAM" id="SSF53041">
    <property type="entry name" value="Resolvase-like"/>
    <property type="match status" value="1"/>
</dbReference>
<protein>
    <submittedName>
        <fullName evidence="3">Recombinase family protein</fullName>
    </submittedName>
</protein>
<evidence type="ECO:0000259" key="1">
    <source>
        <dbReference type="PROSITE" id="PS51736"/>
    </source>
</evidence>
<dbReference type="InterPro" id="IPR038109">
    <property type="entry name" value="DNA_bind_recomb_sf"/>
</dbReference>
<dbReference type="CDD" id="cd00338">
    <property type="entry name" value="Ser_Recombinase"/>
    <property type="match status" value="1"/>
</dbReference>
<dbReference type="InterPro" id="IPR011109">
    <property type="entry name" value="DNA_bind_recombinase_dom"/>
</dbReference>
<proteinExistence type="predicted"/>
<dbReference type="RefSeq" id="WP_118019637.1">
    <property type="nucleotide sequence ID" value="NZ_JAQEBA010000011.1"/>
</dbReference>
<dbReference type="PROSITE" id="PS51737">
    <property type="entry name" value="RECOMBINASE_DNA_BIND"/>
    <property type="match status" value="1"/>
</dbReference>
<organism evidence="3 4">
    <name type="scientific">Enterocloster bolteae</name>
    <dbReference type="NCBI Taxonomy" id="208479"/>
    <lineage>
        <taxon>Bacteria</taxon>
        <taxon>Bacillati</taxon>
        <taxon>Bacillota</taxon>
        <taxon>Clostridia</taxon>
        <taxon>Lachnospirales</taxon>
        <taxon>Lachnospiraceae</taxon>
        <taxon>Enterocloster</taxon>
    </lineage>
</organism>
<feature type="domain" description="Resolvase/invertase-type recombinase catalytic" evidence="1">
    <location>
        <begin position="30"/>
        <end position="178"/>
    </location>
</feature>